<comment type="cofactor">
    <cofactor evidence="1">
        <name>Zn(2+)</name>
        <dbReference type="ChEBI" id="CHEBI:29105"/>
    </cofactor>
</comment>
<keyword evidence="4" id="KW-0732">Signal</keyword>
<dbReference type="InterPro" id="IPR036034">
    <property type="entry name" value="PDZ_sf"/>
</dbReference>
<accession>A0A9X2JJW2</accession>
<dbReference type="InterPro" id="IPR004387">
    <property type="entry name" value="Pept_M50_Zn"/>
</dbReference>
<feature type="region of interest" description="Disordered" evidence="3">
    <location>
        <begin position="169"/>
        <end position="188"/>
    </location>
</feature>
<feature type="compositionally biased region" description="Basic and acidic residues" evidence="3">
    <location>
        <begin position="249"/>
        <end position="269"/>
    </location>
</feature>
<feature type="compositionally biased region" description="Polar residues" evidence="3">
    <location>
        <begin position="169"/>
        <end position="181"/>
    </location>
</feature>
<feature type="signal peptide" evidence="4">
    <location>
        <begin position="1"/>
        <end position="27"/>
    </location>
</feature>
<dbReference type="GO" id="GO:0006508">
    <property type="term" value="P:proteolysis"/>
    <property type="evidence" value="ECO:0007669"/>
    <property type="project" value="InterPro"/>
</dbReference>
<dbReference type="Gene3D" id="2.30.42.10">
    <property type="match status" value="1"/>
</dbReference>
<sequence>MVLRKLQWLPKLAVVAAMGLTTSMLPAATAQQEQQEQENSDRSRDQQDRDQNRNRNDQQRQNRNRGQSADEQGNRNERNAGLGVGIVEARQGLRVTRVADDSPAQKAGIREGDTIVSISGEPVESTRRFVDRVRQHNPGDQVEIKFVRDGQQQTVTASLETLREALNRNRQSQRFDQNPNDRNMAEERFYRGGPPWGGDDLLNHVNNLEQQVRMLEREIQELRSMIDDDPSRQQYDLNSNRNSQAGYSESDRTYGDRRGGERLDNDRNARWSNDSNPEERIRSRREVRSGNEDQ</sequence>
<dbReference type="EMBL" id="JAMXLR010000091">
    <property type="protein sequence ID" value="MCO6047263.1"/>
    <property type="molecule type" value="Genomic_DNA"/>
</dbReference>
<feature type="compositionally biased region" description="Basic and acidic residues" evidence="3">
    <location>
        <begin position="277"/>
        <end position="294"/>
    </location>
</feature>
<dbReference type="PROSITE" id="PS50106">
    <property type="entry name" value="PDZ"/>
    <property type="match status" value="1"/>
</dbReference>
<dbReference type="InterPro" id="IPR001478">
    <property type="entry name" value="PDZ"/>
</dbReference>
<dbReference type="Pfam" id="PF13180">
    <property type="entry name" value="PDZ_2"/>
    <property type="match status" value="1"/>
</dbReference>
<dbReference type="PANTHER" id="PTHR42837">
    <property type="entry name" value="REGULATOR OF SIGMA-E PROTEASE RSEP"/>
    <property type="match status" value="1"/>
</dbReference>
<dbReference type="Proteomes" id="UP001155241">
    <property type="component" value="Unassembled WGS sequence"/>
</dbReference>
<dbReference type="SMART" id="SM00228">
    <property type="entry name" value="PDZ"/>
    <property type="match status" value="1"/>
</dbReference>
<feature type="region of interest" description="Disordered" evidence="3">
    <location>
        <begin position="226"/>
        <end position="294"/>
    </location>
</feature>
<feature type="compositionally biased region" description="Polar residues" evidence="3">
    <location>
        <begin position="232"/>
        <end position="247"/>
    </location>
</feature>
<feature type="compositionally biased region" description="Basic and acidic residues" evidence="3">
    <location>
        <begin position="39"/>
        <end position="60"/>
    </location>
</feature>
<evidence type="ECO:0000313" key="7">
    <source>
        <dbReference type="Proteomes" id="UP001155241"/>
    </source>
</evidence>
<reference evidence="6" key="1">
    <citation type="submission" date="2022-06" db="EMBL/GenBank/DDBJ databases">
        <title>Aeoliella straminimaris, a novel planctomycete from sediments.</title>
        <authorList>
            <person name="Vitorino I.R."/>
            <person name="Lage O.M."/>
        </authorList>
    </citation>
    <scope>NUCLEOTIDE SEQUENCE</scope>
    <source>
        <strain evidence="6">ICT_H6.2</strain>
    </source>
</reference>
<evidence type="ECO:0000256" key="3">
    <source>
        <dbReference type="SAM" id="MobiDB-lite"/>
    </source>
</evidence>
<feature type="domain" description="PDZ" evidence="5">
    <location>
        <begin position="75"/>
        <end position="125"/>
    </location>
</feature>
<evidence type="ECO:0000256" key="1">
    <source>
        <dbReference type="ARBA" id="ARBA00001947"/>
    </source>
</evidence>
<evidence type="ECO:0000259" key="5">
    <source>
        <dbReference type="PROSITE" id="PS50106"/>
    </source>
</evidence>
<feature type="region of interest" description="Disordered" evidence="3">
    <location>
        <begin position="28"/>
        <end position="84"/>
    </location>
</feature>
<keyword evidence="7" id="KW-1185">Reference proteome</keyword>
<dbReference type="RefSeq" id="WP_252855376.1">
    <property type="nucleotide sequence ID" value="NZ_JAMXLR010000091.1"/>
</dbReference>
<dbReference type="GO" id="GO:0004222">
    <property type="term" value="F:metalloendopeptidase activity"/>
    <property type="evidence" value="ECO:0007669"/>
    <property type="project" value="InterPro"/>
</dbReference>
<evidence type="ECO:0000256" key="4">
    <source>
        <dbReference type="SAM" id="SignalP"/>
    </source>
</evidence>
<comment type="caution">
    <text evidence="6">The sequence shown here is derived from an EMBL/GenBank/DDBJ whole genome shotgun (WGS) entry which is preliminary data.</text>
</comment>
<dbReference type="AlphaFoldDB" id="A0A9X2JJW2"/>
<dbReference type="GO" id="GO:0016020">
    <property type="term" value="C:membrane"/>
    <property type="evidence" value="ECO:0007669"/>
    <property type="project" value="InterPro"/>
</dbReference>
<dbReference type="SUPFAM" id="SSF50156">
    <property type="entry name" value="PDZ domain-like"/>
    <property type="match status" value="1"/>
</dbReference>
<evidence type="ECO:0000313" key="6">
    <source>
        <dbReference type="EMBL" id="MCO6047263.1"/>
    </source>
</evidence>
<protein>
    <submittedName>
        <fullName evidence="6">PDZ domain-containing protein</fullName>
    </submittedName>
</protein>
<dbReference type="CDD" id="cd06779">
    <property type="entry name" value="cpPDZ_Deg_HtrA-like"/>
    <property type="match status" value="1"/>
</dbReference>
<name>A0A9X2JJW2_9BACT</name>
<evidence type="ECO:0000256" key="2">
    <source>
        <dbReference type="SAM" id="Coils"/>
    </source>
</evidence>
<organism evidence="6 7">
    <name type="scientific">Aeoliella straminimaris</name>
    <dbReference type="NCBI Taxonomy" id="2954799"/>
    <lineage>
        <taxon>Bacteria</taxon>
        <taxon>Pseudomonadati</taxon>
        <taxon>Planctomycetota</taxon>
        <taxon>Planctomycetia</taxon>
        <taxon>Pirellulales</taxon>
        <taxon>Lacipirellulaceae</taxon>
        <taxon>Aeoliella</taxon>
    </lineage>
</organism>
<keyword evidence="2" id="KW-0175">Coiled coil</keyword>
<dbReference type="PANTHER" id="PTHR42837:SF2">
    <property type="entry name" value="MEMBRANE METALLOPROTEASE ARASP2, CHLOROPLASTIC-RELATED"/>
    <property type="match status" value="1"/>
</dbReference>
<gene>
    <name evidence="6" type="ORF">NG895_25465</name>
</gene>
<feature type="chain" id="PRO_5040958923" evidence="4">
    <location>
        <begin position="28"/>
        <end position="294"/>
    </location>
</feature>
<proteinExistence type="predicted"/>
<feature type="coiled-coil region" evidence="2">
    <location>
        <begin position="198"/>
        <end position="225"/>
    </location>
</feature>